<dbReference type="EMBL" id="CM042890">
    <property type="protein sequence ID" value="KAI4313056.1"/>
    <property type="molecule type" value="Genomic_DNA"/>
</dbReference>
<keyword evidence="2" id="KW-1185">Reference proteome</keyword>
<dbReference type="Proteomes" id="UP001057402">
    <property type="component" value="Chromosome 11"/>
</dbReference>
<evidence type="ECO:0000313" key="2">
    <source>
        <dbReference type="Proteomes" id="UP001057402"/>
    </source>
</evidence>
<sequence>MARRPKRGAPPSAPSPEEAAYCPALVDDSVRSFKELMAKFAYTGSSAKPREKVVSPYFQKGNAGDTLTPLAPRKTILSPCLKKTAKQGEERENLQVVEMDAAQQDSVLLKVASAQSERSKPPRRRDSRGRKIRVSPYFAKREADEVTAIRREKVVSPYFQKGNASDIQTVLARHKTILSSYLRKTTKWGEEREKLQVEEMDVAQQDSVLLKVASAQSERNKPPRRRDSKGRKIGFHLTLQKTRQILNGFFERYPDAKSAAVAYEIEMEGMIRGLGLQKNRTRMIKRLSAEYLDEDWQYVTELHGVGKCGRCLCNIL</sequence>
<name>A0ACB9LP70_9MYRT</name>
<organism evidence="1 2">
    <name type="scientific">Melastoma candidum</name>
    <dbReference type="NCBI Taxonomy" id="119954"/>
    <lineage>
        <taxon>Eukaryota</taxon>
        <taxon>Viridiplantae</taxon>
        <taxon>Streptophyta</taxon>
        <taxon>Embryophyta</taxon>
        <taxon>Tracheophyta</taxon>
        <taxon>Spermatophyta</taxon>
        <taxon>Magnoliopsida</taxon>
        <taxon>eudicotyledons</taxon>
        <taxon>Gunneridae</taxon>
        <taxon>Pentapetalae</taxon>
        <taxon>rosids</taxon>
        <taxon>malvids</taxon>
        <taxon>Myrtales</taxon>
        <taxon>Melastomataceae</taxon>
        <taxon>Melastomatoideae</taxon>
        <taxon>Melastomateae</taxon>
        <taxon>Melastoma</taxon>
    </lineage>
</organism>
<gene>
    <name evidence="1" type="ORF">MLD38_037832</name>
</gene>
<protein>
    <submittedName>
        <fullName evidence="1">Uncharacterized protein</fullName>
    </submittedName>
</protein>
<evidence type="ECO:0000313" key="1">
    <source>
        <dbReference type="EMBL" id="KAI4313056.1"/>
    </source>
</evidence>
<proteinExistence type="predicted"/>
<comment type="caution">
    <text evidence="1">The sequence shown here is derived from an EMBL/GenBank/DDBJ whole genome shotgun (WGS) entry which is preliminary data.</text>
</comment>
<reference evidence="2" key="1">
    <citation type="journal article" date="2023" name="Front. Plant Sci.">
        <title>Chromosomal-level genome assembly of Melastoma candidum provides insights into trichome evolution.</title>
        <authorList>
            <person name="Zhong Y."/>
            <person name="Wu W."/>
            <person name="Sun C."/>
            <person name="Zou P."/>
            <person name="Liu Y."/>
            <person name="Dai S."/>
            <person name="Zhou R."/>
        </authorList>
    </citation>
    <scope>NUCLEOTIDE SEQUENCE [LARGE SCALE GENOMIC DNA]</scope>
</reference>
<accession>A0ACB9LP70</accession>